<dbReference type="AlphaFoldDB" id="A0A9D3AZD1"/>
<evidence type="ECO:0000259" key="1">
    <source>
        <dbReference type="Pfam" id="PF00156"/>
    </source>
</evidence>
<protein>
    <submittedName>
        <fullName evidence="2">Phosphoribosyl transferase</fullName>
    </submittedName>
</protein>
<dbReference type="InterPro" id="IPR029057">
    <property type="entry name" value="PRTase-like"/>
</dbReference>
<evidence type="ECO:0000313" key="3">
    <source>
        <dbReference type="Proteomes" id="UP000798488"/>
    </source>
</evidence>
<dbReference type="Pfam" id="PF00156">
    <property type="entry name" value="Pribosyltran"/>
    <property type="match status" value="1"/>
</dbReference>
<gene>
    <name evidence="2" type="ORF">SPSYN_01854</name>
</gene>
<accession>A0A9D3AZD1</accession>
<dbReference type="Gene3D" id="3.30.1310.20">
    <property type="entry name" value="PRTase-like"/>
    <property type="match status" value="1"/>
</dbReference>
<reference evidence="2" key="1">
    <citation type="submission" date="2016-02" db="EMBL/GenBank/DDBJ databases">
        <title>Draft Genome Sequence of Sporotomaculum syntrophicum Strain FB, a Syntrophic Benzoate Degrader.</title>
        <authorList>
            <person name="Nobu M.K."/>
            <person name="Narihiro T."/>
            <person name="Qiu Y.-L."/>
            <person name="Ohashi A."/>
            <person name="Liu W.-T."/>
            <person name="Yuji S."/>
        </authorList>
    </citation>
    <scope>NUCLEOTIDE SEQUENCE</scope>
    <source>
        <strain evidence="2">FB</strain>
    </source>
</reference>
<dbReference type="EMBL" id="LSRS01000003">
    <property type="protein sequence ID" value="KAF1085708.1"/>
    <property type="molecule type" value="Genomic_DNA"/>
</dbReference>
<proteinExistence type="predicted"/>
<dbReference type="GO" id="GO:0016740">
    <property type="term" value="F:transferase activity"/>
    <property type="evidence" value="ECO:0007669"/>
    <property type="project" value="UniProtKB-KW"/>
</dbReference>
<comment type="caution">
    <text evidence="2">The sequence shown here is derived from an EMBL/GenBank/DDBJ whole genome shotgun (WGS) entry which is preliminary data.</text>
</comment>
<keyword evidence="3" id="KW-1185">Reference proteome</keyword>
<dbReference type="Proteomes" id="UP000798488">
    <property type="component" value="Unassembled WGS sequence"/>
</dbReference>
<feature type="domain" description="Phosphoribosyltransferase" evidence="1">
    <location>
        <begin position="15"/>
        <end position="180"/>
    </location>
</feature>
<organism evidence="2 3">
    <name type="scientific">Sporotomaculum syntrophicum</name>
    <dbReference type="NCBI Taxonomy" id="182264"/>
    <lineage>
        <taxon>Bacteria</taxon>
        <taxon>Bacillati</taxon>
        <taxon>Bacillota</taxon>
        <taxon>Clostridia</taxon>
        <taxon>Eubacteriales</taxon>
        <taxon>Desulfallaceae</taxon>
        <taxon>Sporotomaculum</taxon>
    </lineage>
</organism>
<sequence length="212" mass="23425">MENYIYQDRIHAGAVLAGILKEKDIADGVIMAIPRGGVVTAAQVAEELRLPLDIIIPRKIGAPFNPEVAIGAVTQDGTVLLTENKQLLQFTGKGAISDFIKQEIKEIKRRMQEYRGNTEYPEYTGKTVIIVDDGIATGFTTRAAIMSIKKIFKPHKTILAVPVAPAEVIDMLSTEVDEVVCPLVPEPFYAVGQFYANFDQVTDEEVKQIIRH</sequence>
<dbReference type="InterPro" id="IPR000836">
    <property type="entry name" value="PRTase_dom"/>
</dbReference>
<keyword evidence="2" id="KW-0808">Transferase</keyword>
<dbReference type="Gene3D" id="3.40.50.2020">
    <property type="match status" value="1"/>
</dbReference>
<dbReference type="CDD" id="cd06223">
    <property type="entry name" value="PRTases_typeI"/>
    <property type="match status" value="1"/>
</dbReference>
<dbReference type="RefSeq" id="WP_243152978.1">
    <property type="nucleotide sequence ID" value="NZ_LSRS01000003.1"/>
</dbReference>
<dbReference type="SUPFAM" id="SSF53271">
    <property type="entry name" value="PRTase-like"/>
    <property type="match status" value="1"/>
</dbReference>
<name>A0A9D3AZD1_9FIRM</name>
<evidence type="ECO:0000313" key="2">
    <source>
        <dbReference type="EMBL" id="KAF1085708.1"/>
    </source>
</evidence>